<dbReference type="PIRSF" id="PIRSF006630">
    <property type="entry name" value="NADS_GAT"/>
    <property type="match status" value="1"/>
</dbReference>
<dbReference type="EMBL" id="BBTG02000001">
    <property type="protein sequence ID" value="GAO14208.1"/>
    <property type="molecule type" value="Genomic_DNA"/>
</dbReference>
<dbReference type="FunFam" id="3.60.110.10:FF:000003">
    <property type="entry name" value="Glutamine-dependent NAD(+) synthetase"/>
    <property type="match status" value="1"/>
</dbReference>
<dbReference type="CDD" id="cd00553">
    <property type="entry name" value="NAD_synthase"/>
    <property type="match status" value="1"/>
</dbReference>
<dbReference type="GO" id="GO:0003952">
    <property type="term" value="F:NAD+ synthase (glutamine-hydrolyzing) activity"/>
    <property type="evidence" value="ECO:0007669"/>
    <property type="project" value="UniProtKB-UniRule"/>
</dbReference>
<dbReference type="InterPro" id="IPR003010">
    <property type="entry name" value="C-N_Hydrolase"/>
</dbReference>
<dbReference type="GO" id="GO:0005737">
    <property type="term" value="C:cytoplasm"/>
    <property type="evidence" value="ECO:0007669"/>
    <property type="project" value="InterPro"/>
</dbReference>
<dbReference type="InterPro" id="IPR014729">
    <property type="entry name" value="Rossmann-like_a/b/a_fold"/>
</dbReference>
<dbReference type="Pfam" id="PF00795">
    <property type="entry name" value="CN_hydrolase"/>
    <property type="match status" value="1"/>
</dbReference>
<dbReference type="PROSITE" id="PS50263">
    <property type="entry name" value="CN_HYDROLASE"/>
    <property type="match status" value="1"/>
</dbReference>
<keyword evidence="4 8" id="KW-0547">Nucleotide-binding</keyword>
<evidence type="ECO:0000313" key="10">
    <source>
        <dbReference type="EMBL" id="GAO14208.1"/>
    </source>
</evidence>
<dbReference type="Pfam" id="PF02540">
    <property type="entry name" value="NAD_synthase"/>
    <property type="match status" value="1"/>
</dbReference>
<evidence type="ECO:0000256" key="5">
    <source>
        <dbReference type="ARBA" id="ARBA00022840"/>
    </source>
</evidence>
<feature type="domain" description="CN hydrolase" evidence="9">
    <location>
        <begin position="5"/>
        <end position="275"/>
    </location>
</feature>
<dbReference type="AlphaFoldDB" id="A0A1B5KVZ2"/>
<dbReference type="SUPFAM" id="SSF52402">
    <property type="entry name" value="Adenine nucleotide alpha hydrolases-like"/>
    <property type="match status" value="1"/>
</dbReference>
<evidence type="ECO:0000256" key="2">
    <source>
        <dbReference type="ARBA" id="ARBA00007145"/>
    </source>
</evidence>
<dbReference type="CDD" id="cd07570">
    <property type="entry name" value="GAT_Gln-NAD-synth"/>
    <property type="match status" value="1"/>
</dbReference>
<dbReference type="Gene3D" id="3.40.50.620">
    <property type="entry name" value="HUPs"/>
    <property type="match status" value="1"/>
</dbReference>
<comment type="caution">
    <text evidence="10">The sequence shown here is derived from an EMBL/GenBank/DDBJ whole genome shotgun (WGS) entry which is preliminary data.</text>
</comment>
<dbReference type="InterPro" id="IPR014445">
    <property type="entry name" value="Gln-dep_NAD_synthase"/>
</dbReference>
<keyword evidence="5 8" id="KW-0067">ATP-binding</keyword>
<dbReference type="PANTHER" id="PTHR23090:SF9">
    <property type="entry name" value="GLUTAMINE-DEPENDENT NAD(+) SYNTHETASE"/>
    <property type="match status" value="1"/>
</dbReference>
<proteinExistence type="inferred from homology"/>
<organism evidence="10 11">
    <name type="scientific">Ustilaginoidea virens</name>
    <name type="common">Rice false smut fungus</name>
    <name type="synonym">Villosiclava virens</name>
    <dbReference type="NCBI Taxonomy" id="1159556"/>
    <lineage>
        <taxon>Eukaryota</taxon>
        <taxon>Fungi</taxon>
        <taxon>Dikarya</taxon>
        <taxon>Ascomycota</taxon>
        <taxon>Pezizomycotina</taxon>
        <taxon>Sordariomycetes</taxon>
        <taxon>Hypocreomycetidae</taxon>
        <taxon>Hypocreales</taxon>
        <taxon>Clavicipitaceae</taxon>
        <taxon>Ustilaginoidea</taxon>
    </lineage>
</organism>
<dbReference type="SUPFAM" id="SSF56317">
    <property type="entry name" value="Carbon-nitrogen hydrolase"/>
    <property type="match status" value="1"/>
</dbReference>
<gene>
    <name evidence="10" type="ORF">UVI_02001590</name>
</gene>
<dbReference type="InterPro" id="IPR022310">
    <property type="entry name" value="NAD/GMP_synthase"/>
</dbReference>
<dbReference type="PANTHER" id="PTHR23090">
    <property type="entry name" value="NH 3 /GLUTAMINE-DEPENDENT NAD + SYNTHETASE"/>
    <property type="match status" value="1"/>
</dbReference>
<evidence type="ECO:0000256" key="6">
    <source>
        <dbReference type="ARBA" id="ARBA00023027"/>
    </source>
</evidence>
<evidence type="ECO:0000313" key="11">
    <source>
        <dbReference type="Proteomes" id="UP000054053"/>
    </source>
</evidence>
<dbReference type="UniPathway" id="UPA00253">
    <property type="reaction ID" value="UER00334"/>
</dbReference>
<dbReference type="Proteomes" id="UP000054053">
    <property type="component" value="Unassembled WGS sequence"/>
</dbReference>
<dbReference type="Gene3D" id="3.60.110.10">
    <property type="entry name" value="Carbon-nitrogen hydrolase"/>
    <property type="match status" value="1"/>
</dbReference>
<evidence type="ECO:0000256" key="3">
    <source>
        <dbReference type="ARBA" id="ARBA00022598"/>
    </source>
</evidence>
<protein>
    <recommendedName>
        <fullName evidence="8">Glutamine-dependent NAD(+) synthetase</fullName>
        <ecNumber evidence="8">6.3.5.1</ecNumber>
    </recommendedName>
    <alternativeName>
        <fullName evidence="8">NAD(+) synthase [glutamine-hydrolyzing]</fullName>
    </alternativeName>
</protein>
<accession>A0A1B5KVZ2</accession>
<evidence type="ECO:0000256" key="4">
    <source>
        <dbReference type="ARBA" id="ARBA00022741"/>
    </source>
</evidence>
<dbReference type="EC" id="6.3.5.1" evidence="8"/>
<dbReference type="GO" id="GO:0004359">
    <property type="term" value="F:glutaminase activity"/>
    <property type="evidence" value="ECO:0007669"/>
    <property type="project" value="InterPro"/>
</dbReference>
<dbReference type="NCBIfam" id="TIGR00552">
    <property type="entry name" value="nadE"/>
    <property type="match status" value="1"/>
</dbReference>
<dbReference type="InterPro" id="IPR036526">
    <property type="entry name" value="C-N_Hydrolase_sf"/>
</dbReference>
<name>A0A1B5KVZ2_USTVR</name>
<evidence type="ECO:0000256" key="7">
    <source>
        <dbReference type="ARBA" id="ARBA00052340"/>
    </source>
</evidence>
<sequence length="717" mass="80459">MGRCITVATCSLRQWALDFEGNTARIIESIRQAKAAGARLRVGPELEITGYGCNDHFLESDVFLHSFEMLARIMSDESCHGILIDTSCPIQHRNTIWNCRVLLCNGKILYIRPKMDLANTGNYRETRWFTPWMKRAGWEEYHLPRMLQKLQGATHVPFGDVVLSTPDSTYGSEYCEELWAPESGSVLQSLDGIEIFSNGSSSHYELQKLGDRVQLIAAQSKKVGGLYLYSNQQGCDGERVYYDGCSMIFLNGELLAATPQFTLEDVSVATATIDLEDIRAHRQISSRNFQAARKTLTYHRIHTPFELSPDLDDDHLSRRPTLPREPKYHHVAEELALAAGCWLWDYLARSGSCGYLIPLSGGLDSCSTAVLVHAMARIAIDAMNAGNKTVTDTLKRLFGDQALPKTAQELCHRVLHTVYMGARVSSSETRRRARDIAASLGSYHLEMSIDPVYDAMKTAVTENLDIHPNFKTEGGSDEEGKSLQNIQARVRMVAAYTYAQLLPLKRQLRGHLLVLGSSNVGESLRGYFTKWDNSAADISPIGSVDKQDLVRLLEWAKEEFSLPVLDETLKATPTAELEPVTEEYCQSDEADMGMSYAELTLFGRLRKERKMGPYSMFMHLVRLWGKDGDEVDDAPSLEPAAIADKVKAFHHFVAINAHKRETLTASLHCNSYSCDSNRFDLRPFLCEPGSPPSWSFKRIDREVARLAQGKQRPERPS</sequence>
<comment type="catalytic activity">
    <reaction evidence="7 8">
        <text>deamido-NAD(+) + L-glutamine + ATP + H2O = L-glutamate + AMP + diphosphate + NAD(+) + H(+)</text>
        <dbReference type="Rhea" id="RHEA:24384"/>
        <dbReference type="ChEBI" id="CHEBI:15377"/>
        <dbReference type="ChEBI" id="CHEBI:15378"/>
        <dbReference type="ChEBI" id="CHEBI:29985"/>
        <dbReference type="ChEBI" id="CHEBI:30616"/>
        <dbReference type="ChEBI" id="CHEBI:33019"/>
        <dbReference type="ChEBI" id="CHEBI:57540"/>
        <dbReference type="ChEBI" id="CHEBI:58359"/>
        <dbReference type="ChEBI" id="CHEBI:58437"/>
        <dbReference type="ChEBI" id="CHEBI:456215"/>
        <dbReference type="EC" id="6.3.5.1"/>
    </reaction>
</comment>
<comment type="similarity">
    <text evidence="2 8">In the C-terminal section; belongs to the NAD synthetase family.</text>
</comment>
<dbReference type="GO" id="GO:0009435">
    <property type="term" value="P:NAD+ biosynthetic process"/>
    <property type="evidence" value="ECO:0007669"/>
    <property type="project" value="UniProtKB-UniRule"/>
</dbReference>
<dbReference type="FunFam" id="3.40.50.620:FF:000036">
    <property type="entry name" value="Glutamine-dependent NAD(+) synthetase"/>
    <property type="match status" value="1"/>
</dbReference>
<dbReference type="GO" id="GO:0005524">
    <property type="term" value="F:ATP binding"/>
    <property type="evidence" value="ECO:0007669"/>
    <property type="project" value="UniProtKB-UniRule"/>
</dbReference>
<comment type="pathway">
    <text evidence="1 8">Cofactor biosynthesis; NAD(+) biosynthesis; NAD(+) from deamido-NAD(+) (L-Gln route): step 1/1.</text>
</comment>
<keyword evidence="6 8" id="KW-0520">NAD</keyword>
<reference evidence="11" key="1">
    <citation type="journal article" date="2016" name="Genome Announc.">
        <title>Genome sequence of Ustilaginoidea virens IPU010, a rice pathogenic fungus causing false smut.</title>
        <authorList>
            <person name="Kumagai T."/>
            <person name="Ishii T."/>
            <person name="Terai G."/>
            <person name="Umemura M."/>
            <person name="Machida M."/>
            <person name="Asai K."/>
        </authorList>
    </citation>
    <scope>NUCLEOTIDE SEQUENCE [LARGE SCALE GENOMIC DNA]</scope>
    <source>
        <strain evidence="11">IPU010</strain>
    </source>
</reference>
<evidence type="ECO:0000256" key="1">
    <source>
        <dbReference type="ARBA" id="ARBA00005188"/>
    </source>
</evidence>
<evidence type="ECO:0000259" key="9">
    <source>
        <dbReference type="PROSITE" id="PS50263"/>
    </source>
</evidence>
<dbReference type="InterPro" id="IPR003694">
    <property type="entry name" value="NAD_synthase"/>
</dbReference>
<keyword evidence="3 8" id="KW-0436">Ligase</keyword>
<dbReference type="HAMAP" id="MF_02090">
    <property type="entry name" value="NadE_glutamine_dep"/>
    <property type="match status" value="1"/>
</dbReference>
<evidence type="ECO:0000256" key="8">
    <source>
        <dbReference type="PIRNR" id="PIRNR006630"/>
    </source>
</evidence>